<evidence type="ECO:0000256" key="1">
    <source>
        <dbReference type="ARBA" id="ARBA00004141"/>
    </source>
</evidence>
<dbReference type="InterPro" id="IPR000412">
    <property type="entry name" value="ABC_2_transport"/>
</dbReference>
<dbReference type="EMBL" id="VIGB01000003">
    <property type="protein sequence ID" value="TQF05962.1"/>
    <property type="molecule type" value="Genomic_DNA"/>
</dbReference>
<evidence type="ECO:0000313" key="8">
    <source>
        <dbReference type="EMBL" id="TQF05962.1"/>
    </source>
</evidence>
<feature type="transmembrane region" description="Helical" evidence="6">
    <location>
        <begin position="27"/>
        <end position="48"/>
    </location>
</feature>
<evidence type="ECO:0000256" key="6">
    <source>
        <dbReference type="RuleBase" id="RU361157"/>
    </source>
</evidence>
<feature type="transmembrane region" description="Helical" evidence="6">
    <location>
        <begin position="223"/>
        <end position="245"/>
    </location>
</feature>
<keyword evidence="3 6" id="KW-1133">Transmembrane helix</keyword>
<dbReference type="RefSeq" id="WP_141636410.1">
    <property type="nucleotide sequence ID" value="NZ_VIGB01000003.1"/>
</dbReference>
<evidence type="ECO:0000256" key="2">
    <source>
        <dbReference type="ARBA" id="ARBA00022692"/>
    </source>
</evidence>
<organism evidence="8 9">
    <name type="scientific">Kitasatospora acidiphila</name>
    <dbReference type="NCBI Taxonomy" id="2567942"/>
    <lineage>
        <taxon>Bacteria</taxon>
        <taxon>Bacillati</taxon>
        <taxon>Actinomycetota</taxon>
        <taxon>Actinomycetes</taxon>
        <taxon>Kitasatosporales</taxon>
        <taxon>Streptomycetaceae</taxon>
        <taxon>Kitasatospora</taxon>
    </lineage>
</organism>
<evidence type="ECO:0000259" key="7">
    <source>
        <dbReference type="PROSITE" id="PS51012"/>
    </source>
</evidence>
<dbReference type="AlphaFoldDB" id="A0A540WAG4"/>
<comment type="subcellular location">
    <subcellularLocation>
        <location evidence="6">Cell membrane</location>
        <topology evidence="6">Multi-pass membrane protein</topology>
    </subcellularLocation>
    <subcellularLocation>
        <location evidence="1">Membrane</location>
        <topology evidence="1">Multi-pass membrane protein</topology>
    </subcellularLocation>
</comment>
<feature type="transmembrane region" description="Helical" evidence="6">
    <location>
        <begin position="137"/>
        <end position="159"/>
    </location>
</feature>
<keyword evidence="4 6" id="KW-0472">Membrane</keyword>
<dbReference type="GO" id="GO:0046677">
    <property type="term" value="P:response to antibiotic"/>
    <property type="evidence" value="ECO:0007669"/>
    <property type="project" value="UniProtKB-KW"/>
</dbReference>
<gene>
    <name evidence="8" type="ORF">E6W39_31710</name>
</gene>
<keyword evidence="2 6" id="KW-0812">Transmembrane</keyword>
<dbReference type="InterPro" id="IPR047817">
    <property type="entry name" value="ABC2_TM_bact-type"/>
</dbReference>
<dbReference type="PANTHER" id="PTHR43229:SF2">
    <property type="entry name" value="NODULATION PROTEIN J"/>
    <property type="match status" value="1"/>
</dbReference>
<feature type="transmembrane region" description="Helical" evidence="6">
    <location>
        <begin position="102"/>
        <end position="131"/>
    </location>
</feature>
<dbReference type="InterPro" id="IPR051784">
    <property type="entry name" value="Nod_factor_ABC_transporter"/>
</dbReference>
<dbReference type="PROSITE" id="PS51012">
    <property type="entry name" value="ABC_TM2"/>
    <property type="match status" value="1"/>
</dbReference>
<evidence type="ECO:0000256" key="4">
    <source>
        <dbReference type="ARBA" id="ARBA00023136"/>
    </source>
</evidence>
<dbReference type="PIRSF" id="PIRSF006648">
    <property type="entry name" value="DrrB"/>
    <property type="match status" value="1"/>
</dbReference>
<dbReference type="InterPro" id="IPR013525">
    <property type="entry name" value="ABC2_TM"/>
</dbReference>
<dbReference type="GO" id="GO:0140359">
    <property type="term" value="F:ABC-type transporter activity"/>
    <property type="evidence" value="ECO:0007669"/>
    <property type="project" value="InterPro"/>
</dbReference>
<accession>A0A540WAG4</accession>
<keyword evidence="6" id="KW-0813">Transport</keyword>
<comment type="similarity">
    <text evidence="6">Belongs to the ABC-2 integral membrane protein family.</text>
</comment>
<dbReference type="Pfam" id="PF01061">
    <property type="entry name" value="ABC2_membrane"/>
    <property type="match status" value="1"/>
</dbReference>
<feature type="transmembrane region" description="Helical" evidence="6">
    <location>
        <begin position="171"/>
        <end position="191"/>
    </location>
</feature>
<dbReference type="PANTHER" id="PTHR43229">
    <property type="entry name" value="NODULATION PROTEIN J"/>
    <property type="match status" value="1"/>
</dbReference>
<dbReference type="OrthoDB" id="670210at2"/>
<keyword evidence="9" id="KW-1185">Reference proteome</keyword>
<keyword evidence="5" id="KW-0046">Antibiotic resistance</keyword>
<evidence type="ECO:0000256" key="3">
    <source>
        <dbReference type="ARBA" id="ARBA00022989"/>
    </source>
</evidence>
<protein>
    <recommendedName>
        <fullName evidence="6">Transport permease protein</fullName>
    </recommendedName>
</protein>
<feature type="domain" description="ABC transmembrane type-2" evidence="7">
    <location>
        <begin position="27"/>
        <end position="252"/>
    </location>
</feature>
<sequence length="253" mass="26748">MSTLSTSLGDSAIMMRRNFKHTLRNPVTVFQAVLFPIVIMLMFVYVFGGAFRVEGRYIDYAVPGLLVMAISYGLGPTAAAVNGDMTKGIINRFKAMDVSHGAVLAGHVVSTTLRSLIADAAIVGVGFAMGFRPHASFLQWLAAIGILLLLAFATSWLTVAMGLGAKTVESAGMATVPLIMLPFLSSAFVPASSMGPGIRQFAEYQPFTPIIETLRGLLAGHPATGTALTAVAWCVGLAIVGYAWAVSTFKKRA</sequence>
<evidence type="ECO:0000313" key="9">
    <source>
        <dbReference type="Proteomes" id="UP000319103"/>
    </source>
</evidence>
<dbReference type="Proteomes" id="UP000319103">
    <property type="component" value="Unassembled WGS sequence"/>
</dbReference>
<reference evidence="8 9" key="1">
    <citation type="submission" date="2019-06" db="EMBL/GenBank/DDBJ databases">
        <title>Description of Kitasatospora acidophila sp. nov. isolated from pine grove soil, and reclassification of Streptomyces novaecaesareae to Kitasatospora novaeceasareae comb. nov.</title>
        <authorList>
            <person name="Kim M.J."/>
        </authorList>
    </citation>
    <scope>NUCLEOTIDE SEQUENCE [LARGE SCALE GENOMIC DNA]</scope>
    <source>
        <strain evidence="8 9">MMS16-CNU292</strain>
    </source>
</reference>
<name>A0A540WAG4_9ACTN</name>
<proteinExistence type="inferred from homology"/>
<keyword evidence="6" id="KW-1003">Cell membrane</keyword>
<dbReference type="GO" id="GO:0043190">
    <property type="term" value="C:ATP-binding cassette (ABC) transporter complex"/>
    <property type="evidence" value="ECO:0007669"/>
    <property type="project" value="InterPro"/>
</dbReference>
<evidence type="ECO:0000256" key="5">
    <source>
        <dbReference type="ARBA" id="ARBA00023251"/>
    </source>
</evidence>
<feature type="transmembrane region" description="Helical" evidence="6">
    <location>
        <begin position="60"/>
        <end position="81"/>
    </location>
</feature>
<comment type="caution">
    <text evidence="8">The sequence shown here is derived from an EMBL/GenBank/DDBJ whole genome shotgun (WGS) entry which is preliminary data.</text>
</comment>